<keyword evidence="4" id="KW-1185">Reference proteome</keyword>
<dbReference type="AGR" id="MGI:1914345"/>
<dbReference type="Bgee" id="ENSMUSG00000032536">
    <property type="expression patterns" value="Expressed in aortic valve and 269 other cell types or tissues"/>
</dbReference>
<evidence type="ECO:0000313" key="2">
    <source>
        <dbReference type="Ensembl" id="ENSMUSP00000147805.2"/>
    </source>
</evidence>
<organism evidence="2 4">
    <name type="scientific">Mus musculus</name>
    <name type="common">Mouse</name>
    <dbReference type="NCBI Taxonomy" id="10090"/>
    <lineage>
        <taxon>Eukaryota</taxon>
        <taxon>Metazoa</taxon>
        <taxon>Chordata</taxon>
        <taxon>Craniata</taxon>
        <taxon>Vertebrata</taxon>
        <taxon>Euteleostomi</taxon>
        <taxon>Mammalia</taxon>
        <taxon>Eutheria</taxon>
        <taxon>Euarchontoglires</taxon>
        <taxon>Glires</taxon>
        <taxon>Rodentia</taxon>
        <taxon>Myomorpha</taxon>
        <taxon>Muroidea</taxon>
        <taxon>Muridae</taxon>
        <taxon>Murinae</taxon>
        <taxon>Mus</taxon>
        <taxon>Mus</taxon>
    </lineage>
</organism>
<reference evidence="2" key="3">
    <citation type="submission" date="2025-08" db="UniProtKB">
        <authorList>
            <consortium name="Ensembl"/>
        </authorList>
    </citation>
    <scope>IDENTIFICATION</scope>
    <source>
        <strain evidence="2">C57BL/6J</strain>
    </source>
</reference>
<gene>
    <name evidence="2 3" type="primary">Trak1</name>
</gene>
<evidence type="ECO:0000313" key="4">
    <source>
        <dbReference type="Proteomes" id="UP000000589"/>
    </source>
</evidence>
<reference evidence="2" key="4">
    <citation type="submission" date="2025-09" db="UniProtKB">
        <authorList>
            <consortium name="Ensembl"/>
        </authorList>
    </citation>
    <scope>IDENTIFICATION</scope>
    <source>
        <strain evidence="2">C57BL/6J</strain>
    </source>
</reference>
<feature type="region of interest" description="Disordered" evidence="1">
    <location>
        <begin position="1"/>
        <end position="20"/>
    </location>
</feature>
<evidence type="ECO:0000256" key="1">
    <source>
        <dbReference type="SAM" id="MobiDB-lite"/>
    </source>
</evidence>
<proteinExistence type="predicted"/>
<dbReference type="ExpressionAtlas" id="A0A1B0GS60">
    <property type="expression patterns" value="baseline and differential"/>
</dbReference>
<sequence length="54" mass="5782">MALAIQLRQPSRAQPLPGLSHTLAGTDSCGECFHGNVCPSVCPLRVQQHQPSRS</sequence>
<dbReference type="GeneTree" id="ENSGT00940000155697"/>
<evidence type="ECO:0000313" key="3">
    <source>
        <dbReference type="MGI" id="MGI:1914345"/>
    </source>
</evidence>
<dbReference type="Ensembl" id="ENSMUST00000209211.2">
    <property type="protein sequence ID" value="ENSMUSP00000147805.2"/>
    <property type="gene ID" value="ENSMUSG00000032536.13"/>
</dbReference>
<reference evidence="2 4" key="1">
    <citation type="journal article" date="2009" name="PLoS Biol.">
        <title>Lineage-specific biology revealed by a finished genome assembly of the mouse.</title>
        <authorList>
            <consortium name="Mouse Genome Sequencing Consortium"/>
            <person name="Church D.M."/>
            <person name="Goodstadt L."/>
            <person name="Hillier L.W."/>
            <person name="Zody M.C."/>
            <person name="Goldstein S."/>
            <person name="She X."/>
            <person name="Bult C.J."/>
            <person name="Agarwala R."/>
            <person name="Cherry J.L."/>
            <person name="DiCuccio M."/>
            <person name="Hlavina W."/>
            <person name="Kapustin Y."/>
            <person name="Meric P."/>
            <person name="Maglott D."/>
            <person name="Birtle Z."/>
            <person name="Marques A.C."/>
            <person name="Graves T."/>
            <person name="Zhou S."/>
            <person name="Teague B."/>
            <person name="Potamousis K."/>
            <person name="Churas C."/>
            <person name="Place M."/>
            <person name="Herschleb J."/>
            <person name="Runnheim R."/>
            <person name="Forrest D."/>
            <person name="Amos-Landgraf J."/>
            <person name="Schwartz D.C."/>
            <person name="Cheng Z."/>
            <person name="Lindblad-Toh K."/>
            <person name="Eichler E.E."/>
            <person name="Ponting C.P."/>
        </authorList>
    </citation>
    <scope>NUCLEOTIDE SEQUENCE [LARGE SCALE GENOMIC DNA]</scope>
    <source>
        <strain evidence="2 4">C57BL/6J</strain>
    </source>
</reference>
<dbReference type="AlphaFoldDB" id="A0A1B0GS60"/>
<reference evidence="2 4" key="2">
    <citation type="journal article" date="2011" name="PLoS Biol.">
        <title>Modernizing reference genome assemblies.</title>
        <authorList>
            <person name="Church D.M."/>
            <person name="Schneider V.A."/>
            <person name="Graves T."/>
            <person name="Auger K."/>
            <person name="Cunningham F."/>
            <person name="Bouk N."/>
            <person name="Chen H.C."/>
            <person name="Agarwala R."/>
            <person name="McLaren W.M."/>
            <person name="Ritchie G.R."/>
            <person name="Albracht D."/>
            <person name="Kremitzki M."/>
            <person name="Rock S."/>
            <person name="Kotkiewicz H."/>
            <person name="Kremitzki C."/>
            <person name="Wollam A."/>
            <person name="Trani L."/>
            <person name="Fulton L."/>
            <person name="Fulton R."/>
            <person name="Matthews L."/>
            <person name="Whitehead S."/>
            <person name="Chow W."/>
            <person name="Torrance J."/>
            <person name="Dunn M."/>
            <person name="Harden G."/>
            <person name="Threadgold G."/>
            <person name="Wood J."/>
            <person name="Collins J."/>
            <person name="Heath P."/>
            <person name="Griffiths G."/>
            <person name="Pelan S."/>
            <person name="Grafham D."/>
            <person name="Eichler E.E."/>
            <person name="Weinstock G."/>
            <person name="Mardis E.R."/>
            <person name="Wilson R.K."/>
            <person name="Howe K."/>
            <person name="Flicek P."/>
            <person name="Hubbard T."/>
        </authorList>
    </citation>
    <scope>NUCLEOTIDE SEQUENCE [LARGE SCALE GENOMIC DNA]</scope>
    <source>
        <strain evidence="2 4">C57BL/6J</strain>
    </source>
</reference>
<dbReference type="Proteomes" id="UP000000589">
    <property type="component" value="Chromosome 9"/>
</dbReference>
<name>A0A1B0GS60_MOUSE</name>
<accession>A0A1B0GS60</accession>
<dbReference type="VEuPathDB" id="HostDB:ENSMUSG00000032536"/>
<dbReference type="MGI" id="MGI:1914345">
    <property type="gene designation" value="Trak1"/>
</dbReference>
<dbReference type="Antibodypedia" id="1603">
    <property type="antibodies" value="192 antibodies from 33 providers"/>
</dbReference>
<protein>
    <submittedName>
        <fullName evidence="2">Trafficking protein, kinesin binding 1</fullName>
    </submittedName>
</protein>